<evidence type="ECO:0000259" key="1">
    <source>
        <dbReference type="Pfam" id="PF05368"/>
    </source>
</evidence>
<dbReference type="EMBL" id="CAJSTJ010000195">
    <property type="protein sequence ID" value="CAG7565919.1"/>
    <property type="molecule type" value="Genomic_DNA"/>
</dbReference>
<evidence type="ECO:0000313" key="3">
    <source>
        <dbReference type="Proteomes" id="UP000693738"/>
    </source>
</evidence>
<proteinExistence type="predicted"/>
<evidence type="ECO:0000313" key="2">
    <source>
        <dbReference type="EMBL" id="CAG7565919.1"/>
    </source>
</evidence>
<dbReference type="Pfam" id="PF05368">
    <property type="entry name" value="NmrA"/>
    <property type="match status" value="1"/>
</dbReference>
<dbReference type="InterPro" id="IPR051604">
    <property type="entry name" value="Ergot_Alk_Oxidoreductase"/>
</dbReference>
<organism evidence="2 3">
    <name type="scientific">Fusarium equiseti</name>
    <name type="common">Fusarium scirpi</name>
    <dbReference type="NCBI Taxonomy" id="61235"/>
    <lineage>
        <taxon>Eukaryota</taxon>
        <taxon>Fungi</taxon>
        <taxon>Dikarya</taxon>
        <taxon>Ascomycota</taxon>
        <taxon>Pezizomycotina</taxon>
        <taxon>Sordariomycetes</taxon>
        <taxon>Hypocreomycetidae</taxon>
        <taxon>Hypocreales</taxon>
        <taxon>Nectriaceae</taxon>
        <taxon>Fusarium</taxon>
        <taxon>Fusarium incarnatum-equiseti species complex</taxon>
    </lineage>
</organism>
<protein>
    <recommendedName>
        <fullName evidence="1">NmrA-like domain-containing protein</fullName>
    </recommendedName>
</protein>
<dbReference type="InterPro" id="IPR008030">
    <property type="entry name" value="NmrA-like"/>
</dbReference>
<sequence length="304" mass="33326">MKVVVVPASAQTSQWAIQTLLDDSSGPSVIGVYRNVDKAPANFKNHPNFQAVQGDVSDGSTLDFSGCDAIITLTPPKLDGSDFIAFGKNVATNVGQAVAKSGSVKRLVYVSSQGAQYAEGVGEVRTNHNCERIFETLACDVVFVRNSYFMENWSSALDTIKSDNPYFYSTIAPLDYSLPMVSVRDIGKACAREALSAGTPLDKSPRIVYLHGPRNFSVRDVWEAFEKVTGKKIRVELVEKEGLRGFFEHSPLPANLVDDFVEMTLTFLPGGLLEEEMNDMTNAVRGNDTLVDSFSRMWWASQSA</sequence>
<dbReference type="Proteomes" id="UP000693738">
    <property type="component" value="Unassembled WGS sequence"/>
</dbReference>
<feature type="domain" description="NmrA-like" evidence="1">
    <location>
        <begin position="2"/>
        <end position="266"/>
    </location>
</feature>
<gene>
    <name evidence="2" type="ORF">FEQUK3_LOCUS11651</name>
</gene>
<name>A0A8J2JIQ5_FUSEQ</name>
<dbReference type="PANTHER" id="PTHR43162:SF1">
    <property type="entry name" value="PRESTALK A DIFFERENTIATION PROTEIN A"/>
    <property type="match status" value="1"/>
</dbReference>
<dbReference type="PANTHER" id="PTHR43162">
    <property type="match status" value="1"/>
</dbReference>
<comment type="caution">
    <text evidence="2">The sequence shown here is derived from an EMBL/GenBank/DDBJ whole genome shotgun (WGS) entry which is preliminary data.</text>
</comment>
<accession>A0A8J2JIQ5</accession>
<dbReference type="AlphaFoldDB" id="A0A8J2JIQ5"/>
<reference evidence="2" key="1">
    <citation type="submission" date="2021-05" db="EMBL/GenBank/DDBJ databases">
        <authorList>
            <person name="Khan N."/>
        </authorList>
    </citation>
    <scope>NUCLEOTIDE SEQUENCE</scope>
</reference>